<keyword evidence="3 4" id="KW-0067">ATP-binding</keyword>
<evidence type="ECO:0000256" key="2">
    <source>
        <dbReference type="ARBA" id="ARBA00022741"/>
    </source>
</evidence>
<feature type="binding site" evidence="4">
    <location>
        <begin position="135"/>
        <end position="143"/>
    </location>
    <ligand>
        <name>ATP</name>
        <dbReference type="ChEBI" id="CHEBI:30616"/>
    </ligand>
</feature>
<dbReference type="InterPro" id="IPR037171">
    <property type="entry name" value="NagB/RpiA_transferase-like"/>
</dbReference>
<evidence type="ECO:0000256" key="4">
    <source>
        <dbReference type="PIRSR" id="PIRSR006806-1"/>
    </source>
</evidence>
<dbReference type="EMBL" id="WTYS01000001">
    <property type="protein sequence ID" value="MXO57153.1"/>
    <property type="molecule type" value="Genomic_DNA"/>
</dbReference>
<dbReference type="GO" id="GO:0030272">
    <property type="term" value="F:5-formyltetrahydrofolate cyclo-ligase activity"/>
    <property type="evidence" value="ECO:0007669"/>
    <property type="project" value="UniProtKB-EC"/>
</dbReference>
<keyword evidence="5" id="KW-0479">Metal-binding</keyword>
<gene>
    <name evidence="6" type="ORF">GRI36_09680</name>
</gene>
<dbReference type="SUPFAM" id="SSF100950">
    <property type="entry name" value="NagB/RpiA/CoA transferase-like"/>
    <property type="match status" value="1"/>
</dbReference>
<comment type="catalytic activity">
    <reaction evidence="5">
        <text>(6S)-5-formyl-5,6,7,8-tetrahydrofolate + ATP = (6R)-5,10-methenyltetrahydrofolate + ADP + phosphate</text>
        <dbReference type="Rhea" id="RHEA:10488"/>
        <dbReference type="ChEBI" id="CHEBI:30616"/>
        <dbReference type="ChEBI" id="CHEBI:43474"/>
        <dbReference type="ChEBI" id="CHEBI:57455"/>
        <dbReference type="ChEBI" id="CHEBI:57457"/>
        <dbReference type="ChEBI" id="CHEBI:456216"/>
        <dbReference type="EC" id="6.3.3.2"/>
    </reaction>
</comment>
<keyword evidence="2 4" id="KW-0547">Nucleotide-binding</keyword>
<keyword evidence="7" id="KW-1185">Reference proteome</keyword>
<keyword evidence="5" id="KW-0460">Magnesium</keyword>
<dbReference type="Proteomes" id="UP000468943">
    <property type="component" value="Unassembled WGS sequence"/>
</dbReference>
<comment type="similarity">
    <text evidence="1 5">Belongs to the 5-formyltetrahydrofolate cyclo-ligase family.</text>
</comment>
<dbReference type="GO" id="GO:0046872">
    <property type="term" value="F:metal ion binding"/>
    <property type="evidence" value="ECO:0007669"/>
    <property type="project" value="UniProtKB-KW"/>
</dbReference>
<name>A0A6I4SN29_9SPHN</name>
<dbReference type="GO" id="GO:0009396">
    <property type="term" value="P:folic acid-containing compound biosynthetic process"/>
    <property type="evidence" value="ECO:0007669"/>
    <property type="project" value="TreeGrafter"/>
</dbReference>
<dbReference type="PIRSF" id="PIRSF006806">
    <property type="entry name" value="FTHF_cligase"/>
    <property type="match status" value="1"/>
</dbReference>
<evidence type="ECO:0000256" key="5">
    <source>
        <dbReference type="RuleBase" id="RU361279"/>
    </source>
</evidence>
<dbReference type="Gene3D" id="3.40.50.10420">
    <property type="entry name" value="NagB/RpiA/CoA transferase-like"/>
    <property type="match status" value="1"/>
</dbReference>
<dbReference type="PANTHER" id="PTHR23407">
    <property type="entry name" value="ATPASE INHIBITOR/5-FORMYLTETRAHYDROFOLATE CYCLO-LIGASE"/>
    <property type="match status" value="1"/>
</dbReference>
<proteinExistence type="inferred from homology"/>
<dbReference type="AlphaFoldDB" id="A0A6I4SN29"/>
<dbReference type="PANTHER" id="PTHR23407:SF1">
    <property type="entry name" value="5-FORMYLTETRAHYDROFOLATE CYCLO-LIGASE"/>
    <property type="match status" value="1"/>
</dbReference>
<feature type="binding site" evidence="4">
    <location>
        <position position="57"/>
    </location>
    <ligand>
        <name>substrate</name>
    </ligand>
</feature>
<evidence type="ECO:0000256" key="3">
    <source>
        <dbReference type="ARBA" id="ARBA00022840"/>
    </source>
</evidence>
<evidence type="ECO:0000313" key="6">
    <source>
        <dbReference type="EMBL" id="MXO57153.1"/>
    </source>
</evidence>
<dbReference type="InterPro" id="IPR024185">
    <property type="entry name" value="FTHF_cligase-like_sf"/>
</dbReference>
<protein>
    <recommendedName>
        <fullName evidence="5">5-formyltetrahydrofolate cyclo-ligase</fullName>
        <ecNumber evidence="5">6.3.3.2</ecNumber>
    </recommendedName>
</protein>
<dbReference type="NCBIfam" id="TIGR02727">
    <property type="entry name" value="MTHFS_bact"/>
    <property type="match status" value="1"/>
</dbReference>
<dbReference type="EC" id="6.3.3.2" evidence="5"/>
<comment type="caution">
    <text evidence="6">The sequence shown here is derived from an EMBL/GenBank/DDBJ whole genome shotgun (WGS) entry which is preliminary data.</text>
</comment>
<reference evidence="6 7" key="1">
    <citation type="submission" date="2019-12" db="EMBL/GenBank/DDBJ databases">
        <title>Genomic-based taxomic classification of the family Erythrobacteraceae.</title>
        <authorList>
            <person name="Xu L."/>
        </authorList>
    </citation>
    <scope>NUCLEOTIDE SEQUENCE [LARGE SCALE GENOMIC DNA]</scope>
    <source>
        <strain evidence="6 7">JCM 17802</strain>
    </source>
</reference>
<dbReference type="RefSeq" id="WP_160598275.1">
    <property type="nucleotide sequence ID" value="NZ_WTYS01000001.1"/>
</dbReference>
<sequence length="190" mass="20578">MSDKASLRKDLRAARAAHVKAIPANVRALLFRQPPAPLLALIPTSAIIGLYHAGRDEAPAAAYARFFSESGHTIALPRFDGDDEAMQFAEYDDPFGESGLEKGISDIMQPTGDSRALTPDVLFMPVIGFTASGERLGQGGGHYDRWLAANPETITIGMGWDSQLMDELPIEPHDQNLTAVVTPTRLYGPF</sequence>
<evidence type="ECO:0000313" key="7">
    <source>
        <dbReference type="Proteomes" id="UP000468943"/>
    </source>
</evidence>
<dbReference type="Pfam" id="PF01812">
    <property type="entry name" value="5-FTHF_cyc-lig"/>
    <property type="match status" value="1"/>
</dbReference>
<accession>A0A6I4SN29</accession>
<keyword evidence="6" id="KW-0436">Ligase</keyword>
<dbReference type="InterPro" id="IPR002698">
    <property type="entry name" value="FTHF_cligase"/>
</dbReference>
<dbReference type="OrthoDB" id="9801938at2"/>
<organism evidence="6 7">
    <name type="scientific">Pontixanthobacter gangjinensis</name>
    <dbReference type="NCBI Taxonomy" id="1028742"/>
    <lineage>
        <taxon>Bacteria</taxon>
        <taxon>Pseudomonadati</taxon>
        <taxon>Pseudomonadota</taxon>
        <taxon>Alphaproteobacteria</taxon>
        <taxon>Sphingomonadales</taxon>
        <taxon>Erythrobacteraceae</taxon>
        <taxon>Pontixanthobacter</taxon>
    </lineage>
</organism>
<feature type="binding site" evidence="4">
    <location>
        <begin position="4"/>
        <end position="8"/>
    </location>
    <ligand>
        <name>ATP</name>
        <dbReference type="ChEBI" id="CHEBI:30616"/>
    </ligand>
</feature>
<evidence type="ECO:0000256" key="1">
    <source>
        <dbReference type="ARBA" id="ARBA00010638"/>
    </source>
</evidence>
<comment type="cofactor">
    <cofactor evidence="5">
        <name>Mg(2+)</name>
        <dbReference type="ChEBI" id="CHEBI:18420"/>
    </cofactor>
</comment>
<dbReference type="GO" id="GO:0005524">
    <property type="term" value="F:ATP binding"/>
    <property type="evidence" value="ECO:0007669"/>
    <property type="project" value="UniProtKB-KW"/>
</dbReference>
<dbReference type="GO" id="GO:0035999">
    <property type="term" value="P:tetrahydrofolate interconversion"/>
    <property type="evidence" value="ECO:0007669"/>
    <property type="project" value="TreeGrafter"/>
</dbReference>